<keyword evidence="2" id="KW-0808">Transferase</keyword>
<evidence type="ECO:0000256" key="3">
    <source>
        <dbReference type="ARBA" id="ARBA00022741"/>
    </source>
</evidence>
<protein>
    <submittedName>
        <fullName evidence="9">Four-carbon acid sugar kinase family protein</fullName>
    </submittedName>
</protein>
<evidence type="ECO:0000259" key="8">
    <source>
        <dbReference type="Pfam" id="PF17042"/>
    </source>
</evidence>
<evidence type="ECO:0000256" key="4">
    <source>
        <dbReference type="ARBA" id="ARBA00022777"/>
    </source>
</evidence>
<evidence type="ECO:0000256" key="2">
    <source>
        <dbReference type="ARBA" id="ARBA00022679"/>
    </source>
</evidence>
<dbReference type="GO" id="GO:0016301">
    <property type="term" value="F:kinase activity"/>
    <property type="evidence" value="ECO:0007669"/>
    <property type="project" value="UniProtKB-KW"/>
</dbReference>
<dbReference type="Proteomes" id="UP001310386">
    <property type="component" value="Unassembled WGS sequence"/>
</dbReference>
<proteinExistence type="inferred from homology"/>
<dbReference type="Gene3D" id="3.40.980.20">
    <property type="entry name" value="Four-carbon acid sugar kinase, nucleotide binding domain"/>
    <property type="match status" value="1"/>
</dbReference>
<evidence type="ECO:0000256" key="6">
    <source>
        <dbReference type="ARBA" id="ARBA00023277"/>
    </source>
</evidence>
<evidence type="ECO:0000256" key="1">
    <source>
        <dbReference type="ARBA" id="ARBA00005715"/>
    </source>
</evidence>
<evidence type="ECO:0000313" key="10">
    <source>
        <dbReference type="Proteomes" id="UP001310386"/>
    </source>
</evidence>
<dbReference type="InterPro" id="IPR031475">
    <property type="entry name" value="NBD_C"/>
</dbReference>
<dbReference type="Pfam" id="PF07005">
    <property type="entry name" value="SBD_N"/>
    <property type="match status" value="1"/>
</dbReference>
<dbReference type="InterPro" id="IPR010737">
    <property type="entry name" value="4-carb_acid_sugar_kinase_N"/>
</dbReference>
<keyword evidence="5" id="KW-0067">ATP-binding</keyword>
<dbReference type="EMBL" id="JAYJLD010000001">
    <property type="protein sequence ID" value="MEB3100305.1"/>
    <property type="molecule type" value="Genomic_DNA"/>
</dbReference>
<feature type="domain" description="Four-carbon acid sugar kinase N-terminal" evidence="7">
    <location>
        <begin position="39"/>
        <end position="279"/>
    </location>
</feature>
<dbReference type="RefSeq" id="WP_371752403.1">
    <property type="nucleotide sequence ID" value="NZ_JAYJLD010000001.1"/>
</dbReference>
<organism evidence="9 10">
    <name type="scientific">Ferviditalea candida</name>
    <dbReference type="NCBI Taxonomy" id="3108399"/>
    <lineage>
        <taxon>Bacteria</taxon>
        <taxon>Bacillati</taxon>
        <taxon>Bacillota</taxon>
        <taxon>Bacilli</taxon>
        <taxon>Bacillales</taxon>
        <taxon>Paenibacillaceae</taxon>
        <taxon>Ferviditalea</taxon>
    </lineage>
</organism>
<sequence length="476" mass="52641">MQENQINFEQIANHLPPEWKDAEIRTKIRKLNRTLSQKIVVLDDDPTGVQTVHDILVLTQWNKELLLEAFQHPEHVFFILTNTRGMEASEAARINLEIAANVLAAAGEKGYKVQFVSRSDSTLRGHYPLEIDILSEETERITGQGYDGHLIVPAFFEAGRYTYHNVHYLKEGELLTPAHQTEFAKDKVFGFSHSELREWVEEKTDGRFRPEDCVSISVEEIRRGPDAVEAILTDVTGNQPVIVNAMSYRDLEVLSMALLQAASKGKRFIYRTAASFVKAFGGISDIDYLSAEQMVAKGKEHMGGLVIVGSHMQKTTRQLENLINGTAIVPLEMEVGKILNDGEREQEIGSLIGEVNRTLQSGRNVVVFSSRKLVAVEGKAANLKISQRVSSSLVKIVETLEAAPKFIVAKGGITSSDVATKGLKIKKATVLGQAAPAIPVWLTGEDAKFPYMPYIIFPGNVGGDETLMEVVKKISG</sequence>
<evidence type="ECO:0000259" key="7">
    <source>
        <dbReference type="Pfam" id="PF07005"/>
    </source>
</evidence>
<gene>
    <name evidence="9" type="ORF">VF724_01355</name>
</gene>
<dbReference type="InterPro" id="IPR037051">
    <property type="entry name" value="4-carb_acid_sugar_kinase_N_sf"/>
</dbReference>
<evidence type="ECO:0000256" key="5">
    <source>
        <dbReference type="ARBA" id="ARBA00022840"/>
    </source>
</evidence>
<keyword evidence="10" id="KW-1185">Reference proteome</keyword>
<dbReference type="Pfam" id="PF17042">
    <property type="entry name" value="NBD_C"/>
    <property type="match status" value="1"/>
</dbReference>
<comment type="similarity">
    <text evidence="1">Belongs to the four-carbon acid sugar kinase family.</text>
</comment>
<name>A0ABU5ZGT3_9BACL</name>
<keyword evidence="4 9" id="KW-0418">Kinase</keyword>
<feature type="domain" description="Four-carbon acid sugar kinase nucleotide binding" evidence="8">
    <location>
        <begin position="305"/>
        <end position="467"/>
    </location>
</feature>
<dbReference type="Gene3D" id="3.40.50.10840">
    <property type="entry name" value="Putative sugar-binding, N-terminal domain"/>
    <property type="match status" value="1"/>
</dbReference>
<keyword evidence="3" id="KW-0547">Nucleotide-binding</keyword>
<reference evidence="9" key="1">
    <citation type="submission" date="2023-12" db="EMBL/GenBank/DDBJ databases">
        <title>Fervidustalea candida gen. nov., sp. nov., a novel member of the family Paenibacillaceae isolated from a geothermal area.</title>
        <authorList>
            <person name="Li W.-J."/>
            <person name="Jiao J.-Y."/>
            <person name="Chen Y."/>
        </authorList>
    </citation>
    <scope>NUCLEOTIDE SEQUENCE</scope>
    <source>
        <strain evidence="9">SYSU GA230002</strain>
    </source>
</reference>
<evidence type="ECO:0000313" key="9">
    <source>
        <dbReference type="EMBL" id="MEB3100305.1"/>
    </source>
</evidence>
<dbReference type="InterPro" id="IPR042213">
    <property type="entry name" value="NBD_C_sf"/>
</dbReference>
<dbReference type="SUPFAM" id="SSF142764">
    <property type="entry name" value="YgbK-like"/>
    <property type="match status" value="1"/>
</dbReference>
<keyword evidence="6" id="KW-0119">Carbohydrate metabolism</keyword>
<accession>A0ABU5ZGT3</accession>
<comment type="caution">
    <text evidence="9">The sequence shown here is derived from an EMBL/GenBank/DDBJ whole genome shotgun (WGS) entry which is preliminary data.</text>
</comment>